<comment type="catalytic activity">
    <reaction evidence="16">
        <text>2-formamido-N(1)-(5-O-phospho-beta-D-ribosyl)acetamidine + ATP = 5-amino-1-(5-phospho-beta-D-ribosyl)imidazole + ADP + phosphate + H(+)</text>
        <dbReference type="Rhea" id="RHEA:23032"/>
        <dbReference type="ChEBI" id="CHEBI:15378"/>
        <dbReference type="ChEBI" id="CHEBI:30616"/>
        <dbReference type="ChEBI" id="CHEBI:43474"/>
        <dbReference type="ChEBI" id="CHEBI:137981"/>
        <dbReference type="ChEBI" id="CHEBI:147287"/>
        <dbReference type="ChEBI" id="CHEBI:456216"/>
        <dbReference type="EC" id="6.3.3.1"/>
    </reaction>
</comment>
<dbReference type="InterPro" id="IPR011761">
    <property type="entry name" value="ATP-grasp"/>
</dbReference>
<keyword evidence="12" id="KW-0511">Multifunctional enzyme</keyword>
<dbReference type="Gene3D" id="3.30.1330.10">
    <property type="entry name" value="PurM-like, N-terminal domain"/>
    <property type="match status" value="1"/>
</dbReference>
<dbReference type="InterPro" id="IPR036921">
    <property type="entry name" value="PurM-like_N_sf"/>
</dbReference>
<feature type="signal peptide" evidence="18">
    <location>
        <begin position="1"/>
        <end position="18"/>
    </location>
</feature>
<dbReference type="FunFam" id="3.90.650.10:FF:000007">
    <property type="entry name" value="Trifunctional purine biosynthetic protein adenosine-3"/>
    <property type="match status" value="1"/>
</dbReference>
<dbReference type="InterPro" id="IPR020561">
    <property type="entry name" value="PRibGlycinamid_synth_ATP-grasp"/>
</dbReference>
<dbReference type="FunFam" id="3.30.1330.10:FF:000001">
    <property type="entry name" value="Phosphoribosylformylglycinamidine cyclo-ligase"/>
    <property type="match status" value="1"/>
</dbReference>
<dbReference type="InterPro" id="IPR016185">
    <property type="entry name" value="PreATP-grasp_dom_sf"/>
</dbReference>
<dbReference type="GO" id="GO:0004637">
    <property type="term" value="F:phosphoribosylamine-glycine ligase activity"/>
    <property type="evidence" value="ECO:0007669"/>
    <property type="project" value="UniProtKB-EC"/>
</dbReference>
<keyword evidence="10" id="KW-0460">Magnesium</keyword>
<comment type="pathway">
    <text evidence="2">Purine metabolism; IMP biosynthesis via de novo pathway; 5-amino-1-(5-phospho-D-ribosyl)imidazole from N(2)-formyl-N(1)-(5-phospho-D-ribosyl)glycinamide: step 2/2.</text>
</comment>
<organism evidence="20 21">
    <name type="scientific">Purpureocillium lavendulum</name>
    <dbReference type="NCBI Taxonomy" id="1247861"/>
    <lineage>
        <taxon>Eukaryota</taxon>
        <taxon>Fungi</taxon>
        <taxon>Dikarya</taxon>
        <taxon>Ascomycota</taxon>
        <taxon>Pezizomycotina</taxon>
        <taxon>Sordariomycetes</taxon>
        <taxon>Hypocreomycetidae</taxon>
        <taxon>Hypocreales</taxon>
        <taxon>Ophiocordycipitaceae</taxon>
        <taxon>Purpureocillium</taxon>
    </lineage>
</organism>
<dbReference type="GO" id="GO:0005524">
    <property type="term" value="F:ATP binding"/>
    <property type="evidence" value="ECO:0007669"/>
    <property type="project" value="UniProtKB-UniRule"/>
</dbReference>
<dbReference type="AlphaFoldDB" id="A0AB34FS70"/>
<dbReference type="HAMAP" id="MF_00138">
    <property type="entry name" value="GARS"/>
    <property type="match status" value="1"/>
</dbReference>
<dbReference type="InterPro" id="IPR004733">
    <property type="entry name" value="PurM_cligase"/>
</dbReference>
<dbReference type="FunFam" id="3.90.600.10:FF:000001">
    <property type="entry name" value="Trifunctional purine biosynthetic protein adenosine-3"/>
    <property type="match status" value="1"/>
</dbReference>
<comment type="similarity">
    <text evidence="4">In the N-terminal section; belongs to the GARS family.</text>
</comment>
<evidence type="ECO:0000256" key="3">
    <source>
        <dbReference type="ARBA" id="ARBA00005174"/>
    </source>
</evidence>
<dbReference type="SUPFAM" id="SSF51246">
    <property type="entry name" value="Rudiment single hybrid motif"/>
    <property type="match status" value="1"/>
</dbReference>
<dbReference type="Pfam" id="PF02769">
    <property type="entry name" value="AIRS_C"/>
    <property type="match status" value="1"/>
</dbReference>
<keyword evidence="18" id="KW-0732">Signal</keyword>
<dbReference type="InterPro" id="IPR020562">
    <property type="entry name" value="PRibGlycinamide_synth_N"/>
</dbReference>
<dbReference type="Pfam" id="PF12311">
    <property type="entry name" value="DUF3632"/>
    <property type="match status" value="1"/>
</dbReference>
<dbReference type="CDD" id="cd02196">
    <property type="entry name" value="PurM"/>
    <property type="match status" value="1"/>
</dbReference>
<dbReference type="Proteomes" id="UP001163105">
    <property type="component" value="Unassembled WGS sequence"/>
</dbReference>
<dbReference type="SUPFAM" id="SSF55326">
    <property type="entry name" value="PurM N-terminal domain-like"/>
    <property type="match status" value="1"/>
</dbReference>
<evidence type="ECO:0000256" key="4">
    <source>
        <dbReference type="ARBA" id="ARBA00007423"/>
    </source>
</evidence>
<accession>A0AB34FS70</accession>
<dbReference type="HAMAP" id="MF_00741">
    <property type="entry name" value="AIRS"/>
    <property type="match status" value="1"/>
</dbReference>
<keyword evidence="6" id="KW-0479">Metal-binding</keyword>
<dbReference type="InterPro" id="IPR016188">
    <property type="entry name" value="PurM-like_N"/>
</dbReference>
<evidence type="ECO:0000256" key="10">
    <source>
        <dbReference type="ARBA" id="ARBA00022842"/>
    </source>
</evidence>
<dbReference type="Pfam" id="PF02843">
    <property type="entry name" value="GARS_C"/>
    <property type="match status" value="1"/>
</dbReference>
<keyword evidence="11" id="KW-0464">Manganese</keyword>
<dbReference type="Gene3D" id="3.90.650.10">
    <property type="entry name" value="PurM-like C-terminal domain"/>
    <property type="match status" value="1"/>
</dbReference>
<evidence type="ECO:0000256" key="14">
    <source>
        <dbReference type="ARBA" id="ARBA00029444"/>
    </source>
</evidence>
<dbReference type="SUPFAM" id="SSF52440">
    <property type="entry name" value="PreATP-grasp domain"/>
    <property type="match status" value="1"/>
</dbReference>
<dbReference type="InterPro" id="IPR020560">
    <property type="entry name" value="PRibGlycinamide_synth_C-dom"/>
</dbReference>
<feature type="domain" description="ATP-grasp" evidence="19">
    <location>
        <begin position="500"/>
        <end position="708"/>
    </location>
</feature>
<evidence type="ECO:0000256" key="9">
    <source>
        <dbReference type="ARBA" id="ARBA00022840"/>
    </source>
</evidence>
<dbReference type="EMBL" id="JAQHRD010000004">
    <property type="protein sequence ID" value="KAJ6441694.1"/>
    <property type="molecule type" value="Genomic_DNA"/>
</dbReference>
<evidence type="ECO:0000259" key="19">
    <source>
        <dbReference type="PROSITE" id="PS50975"/>
    </source>
</evidence>
<dbReference type="FunFam" id="3.40.50.20:FF:000006">
    <property type="entry name" value="Phosphoribosylamine--glycine ligase, chloroplastic"/>
    <property type="match status" value="1"/>
</dbReference>
<comment type="pathway">
    <text evidence="3">Purine metabolism; IMP biosynthesis via de novo pathway; N(1)-(5-phospho-D-ribosyl)glycinamide from 5-phospho-alpha-D-ribose 1-diphosphate: step 2/2.</text>
</comment>
<dbReference type="SUPFAM" id="SSF56042">
    <property type="entry name" value="PurM C-terminal domain-like"/>
    <property type="match status" value="1"/>
</dbReference>
<dbReference type="InterPro" id="IPR037123">
    <property type="entry name" value="PRibGlycinamide_synth_C_sf"/>
</dbReference>
<evidence type="ECO:0000256" key="17">
    <source>
        <dbReference type="PROSITE-ProRule" id="PRU00409"/>
    </source>
</evidence>
<evidence type="ECO:0000313" key="21">
    <source>
        <dbReference type="Proteomes" id="UP001163105"/>
    </source>
</evidence>
<evidence type="ECO:0000256" key="15">
    <source>
        <dbReference type="ARBA" id="ARBA00047843"/>
    </source>
</evidence>
<evidence type="ECO:0000256" key="6">
    <source>
        <dbReference type="ARBA" id="ARBA00022723"/>
    </source>
</evidence>
<keyword evidence="21" id="KW-1185">Reference proteome</keyword>
<dbReference type="PROSITE" id="PS50975">
    <property type="entry name" value="ATP_GRASP"/>
    <property type="match status" value="1"/>
</dbReference>
<dbReference type="InterPro" id="IPR020559">
    <property type="entry name" value="PRibGlycinamide_synth_CS"/>
</dbReference>
<dbReference type="Gene3D" id="3.90.600.10">
    <property type="entry name" value="Phosphoribosylglycinamide synthetase, C-terminal domain"/>
    <property type="match status" value="1"/>
</dbReference>
<evidence type="ECO:0000313" key="20">
    <source>
        <dbReference type="EMBL" id="KAJ6441694.1"/>
    </source>
</evidence>
<dbReference type="FunFam" id="3.30.470.20:FF:000018">
    <property type="entry name" value="Trifunctional purine biosynthetic protein adenosine-3"/>
    <property type="match status" value="1"/>
</dbReference>
<dbReference type="Gene3D" id="3.40.50.20">
    <property type="match status" value="1"/>
</dbReference>
<dbReference type="InterPro" id="IPR000115">
    <property type="entry name" value="PRibGlycinamide_synth"/>
</dbReference>
<dbReference type="SMART" id="SM01210">
    <property type="entry name" value="GARS_C"/>
    <property type="match status" value="1"/>
</dbReference>
<dbReference type="InterPro" id="IPR013815">
    <property type="entry name" value="ATP_grasp_subdomain_1"/>
</dbReference>
<keyword evidence="9 17" id="KW-0067">ATP-binding</keyword>
<dbReference type="Pfam" id="PF00586">
    <property type="entry name" value="AIRS"/>
    <property type="match status" value="1"/>
</dbReference>
<comment type="function">
    <text evidence="13">Catalyzes the second and fifth step in the 'de novo' purine biosynthesis pathway; contains phosphoribosylamine--glycine ligase (GARS) and phosphoribosylformylglycinamidine cyclo-ligase (AIRS) activities.</text>
</comment>
<evidence type="ECO:0000256" key="12">
    <source>
        <dbReference type="ARBA" id="ARBA00023268"/>
    </source>
</evidence>
<evidence type="ECO:0000256" key="16">
    <source>
        <dbReference type="ARBA" id="ARBA00049057"/>
    </source>
</evidence>
<dbReference type="NCBIfam" id="TIGR00878">
    <property type="entry name" value="purM"/>
    <property type="match status" value="1"/>
</dbReference>
<dbReference type="PROSITE" id="PS00184">
    <property type="entry name" value="GARS"/>
    <property type="match status" value="1"/>
</dbReference>
<comment type="caution">
    <text evidence="20">The sequence shown here is derived from an EMBL/GenBank/DDBJ whole genome shotgun (WGS) entry which is preliminary data.</text>
</comment>
<keyword evidence="7 17" id="KW-0547">Nucleotide-binding</keyword>
<proteinExistence type="inferred from homology"/>
<dbReference type="GO" id="GO:0006189">
    <property type="term" value="P:'de novo' IMP biosynthetic process"/>
    <property type="evidence" value="ECO:0007669"/>
    <property type="project" value="InterPro"/>
</dbReference>
<evidence type="ECO:0000256" key="5">
    <source>
        <dbReference type="ARBA" id="ARBA00022598"/>
    </source>
</evidence>
<sequence>MRLLHLFTLASFASALHANYGRGRGKKKSPEPLRQSRVAAQDKFPDAQARMIRAKPQYKIFEKLTNDPSASTASAVNQFMTLSNQALNRDLAENQADPDNASCGFIWNTWWCWIEAAKESSPDKHDKLVEFVFLLRTQEQKDPKTGQSMTYDVHGDTYQLWKELPAFGIATHQEWNSWQPDGISQWNWSYENIRGWNFIAILAQVTAANPKDYSSTNPLTDLDFSCLSRASFILAFDTPNPKQSSIRAASYWAIYASSRILANIDHGVVWNKGRKDEILNTREDWDSWKASFTRLRKDCLARNLHSQDIEDVSPVFSATRIAALSSVVIPTLIESDPPQSLPGEFFANAGFKIGPYRNQAIDSKNLLGSSQSLFHRMTCARRCSDLNMGDLRVLLIGNGGREHALAWKLSQSPRVESIFAVPGNGGTATCPKVLNVTSISAEDFPALVAFAQGNGVNLVVPGPEAPLVDGVEGFFRKAGIPCFGPSKEAARLEGSKTYSKDFMNKYNIPTAAYENFSDYAKAVAYVDSVEHDIVIKATGLAAGKGVILPQTKDEAKDALKQIMVDRLFGDAGGEVVIEELLLGDELSVLTFCDGYTFKSLPLAQDHKRIFDGDQGPNTGGMGCYAPTNIATKELTERIDKEILEATISGMRRERQPFRGVLFTGLMITSSGPKVLEYNVRFGDPETQTVLPLLSSDTDLADIMLACAEGYLDDCYLKVENKFSATVVLAAGGYPGLYAKGTPMQVQAPRAGSTVFHAGTKLEDGQLKTSGGRVIAINSVGESLRAAVDASYASLAEGVIQFEGMFFRKDIAHRAFRSSSKEGLTYAQAGVDIQAGNDFVEKIKKAVASTKRPGADAEIGGFGGEIDLSQCGYPNAPVLVGAIDGVGTKLMIAQTMKKHDTVGVDLVAMNVNDLIVQGATPLMFLDYYGCSKLDLASAASFVQGVADGCRQAGCALVGGETAEMPGMYQGEDYDAAGCAVGAVLSSSRLPKKAAMAEGDVLLGLASHGVHSNGFSLVRRIVQRAGLGYGSAAPWDASKTVGESLLTPTRIYVKSLLPVLDQIKGLAHITGGGLTENVPRMLPESLAAEIEFGTWEIPPVFEWLKSSGNVAPAEMCRTFNAGVGMVIAVEASKAEAVADTLGGSEKVFKIGRLVHRGSGAEGCAIRQLETWQ</sequence>
<dbReference type="Gene3D" id="3.30.1490.20">
    <property type="entry name" value="ATP-grasp fold, A domain"/>
    <property type="match status" value="1"/>
</dbReference>
<dbReference type="InterPro" id="IPR022085">
    <property type="entry name" value="OpdG"/>
</dbReference>
<evidence type="ECO:0000256" key="11">
    <source>
        <dbReference type="ARBA" id="ARBA00023211"/>
    </source>
</evidence>
<comment type="cofactor">
    <cofactor evidence="1">
        <name>Mg(2+)</name>
        <dbReference type="ChEBI" id="CHEBI:18420"/>
    </cofactor>
</comment>
<dbReference type="SUPFAM" id="SSF56059">
    <property type="entry name" value="Glutathione synthetase ATP-binding domain-like"/>
    <property type="match status" value="1"/>
</dbReference>
<dbReference type="GO" id="GO:0046872">
    <property type="term" value="F:metal ion binding"/>
    <property type="evidence" value="ECO:0007669"/>
    <property type="project" value="UniProtKB-KW"/>
</dbReference>
<dbReference type="InterPro" id="IPR010918">
    <property type="entry name" value="PurM-like_C_dom"/>
</dbReference>
<evidence type="ECO:0000256" key="1">
    <source>
        <dbReference type="ARBA" id="ARBA00001946"/>
    </source>
</evidence>
<keyword evidence="5" id="KW-0436">Ligase</keyword>
<dbReference type="PANTHER" id="PTHR10520:SF12">
    <property type="entry name" value="TRIFUNCTIONAL PURINE BIOSYNTHETIC PROTEIN ADENOSINE-3"/>
    <property type="match status" value="1"/>
</dbReference>
<dbReference type="GO" id="GO:0005829">
    <property type="term" value="C:cytosol"/>
    <property type="evidence" value="ECO:0007669"/>
    <property type="project" value="TreeGrafter"/>
</dbReference>
<dbReference type="InterPro" id="IPR011054">
    <property type="entry name" value="Rudment_hybrid_motif"/>
</dbReference>
<dbReference type="InterPro" id="IPR036676">
    <property type="entry name" value="PurM-like_C_sf"/>
</dbReference>
<evidence type="ECO:0000256" key="7">
    <source>
        <dbReference type="ARBA" id="ARBA00022741"/>
    </source>
</evidence>
<dbReference type="PANTHER" id="PTHR10520">
    <property type="entry name" value="TRIFUNCTIONAL PURINE BIOSYNTHETIC PROTEIN ADENOSINE-3-RELATED"/>
    <property type="match status" value="1"/>
</dbReference>
<gene>
    <name evidence="20" type="primary">ADE5</name>
    <name evidence="20" type="ORF">O9K51_05245</name>
</gene>
<dbReference type="FunFam" id="3.30.1490.20:FF:000006">
    <property type="entry name" value="phosphoribosylamine--glycine ligase, chloroplastic-like"/>
    <property type="match status" value="1"/>
</dbReference>
<dbReference type="GO" id="GO:0046084">
    <property type="term" value="P:adenine biosynthetic process"/>
    <property type="evidence" value="ECO:0007669"/>
    <property type="project" value="TreeGrafter"/>
</dbReference>
<comment type="catalytic activity">
    <reaction evidence="15">
        <text>5-phospho-beta-D-ribosylamine + glycine + ATP = N(1)-(5-phospho-beta-D-ribosyl)glycinamide + ADP + phosphate + H(+)</text>
        <dbReference type="Rhea" id="RHEA:17453"/>
        <dbReference type="ChEBI" id="CHEBI:15378"/>
        <dbReference type="ChEBI" id="CHEBI:30616"/>
        <dbReference type="ChEBI" id="CHEBI:43474"/>
        <dbReference type="ChEBI" id="CHEBI:57305"/>
        <dbReference type="ChEBI" id="CHEBI:58681"/>
        <dbReference type="ChEBI" id="CHEBI:143788"/>
        <dbReference type="ChEBI" id="CHEBI:456216"/>
        <dbReference type="EC" id="6.3.4.13"/>
    </reaction>
</comment>
<feature type="chain" id="PRO_5044349031" evidence="18">
    <location>
        <begin position="19"/>
        <end position="1170"/>
    </location>
</feature>
<evidence type="ECO:0000256" key="8">
    <source>
        <dbReference type="ARBA" id="ARBA00022755"/>
    </source>
</evidence>
<dbReference type="GO" id="GO:0004641">
    <property type="term" value="F:phosphoribosylformylglycinamidine cyclo-ligase activity"/>
    <property type="evidence" value="ECO:0007669"/>
    <property type="project" value="UniProtKB-EC"/>
</dbReference>
<dbReference type="SMART" id="SM01209">
    <property type="entry name" value="GARS_A"/>
    <property type="match status" value="1"/>
</dbReference>
<keyword evidence="8" id="KW-0658">Purine biosynthesis</keyword>
<comment type="similarity">
    <text evidence="14">In the C-terminal section; belongs to the AIR synthase family.</text>
</comment>
<evidence type="ECO:0000256" key="2">
    <source>
        <dbReference type="ARBA" id="ARBA00004686"/>
    </source>
</evidence>
<evidence type="ECO:0000256" key="18">
    <source>
        <dbReference type="SAM" id="SignalP"/>
    </source>
</evidence>
<dbReference type="Gene3D" id="3.30.470.20">
    <property type="entry name" value="ATP-grasp fold, B domain"/>
    <property type="match status" value="1"/>
</dbReference>
<dbReference type="Pfam" id="PF02844">
    <property type="entry name" value="GARS_N"/>
    <property type="match status" value="1"/>
</dbReference>
<evidence type="ECO:0000256" key="13">
    <source>
        <dbReference type="ARBA" id="ARBA00029388"/>
    </source>
</evidence>
<dbReference type="NCBIfam" id="TIGR00877">
    <property type="entry name" value="purD"/>
    <property type="match status" value="1"/>
</dbReference>
<dbReference type="Pfam" id="PF01071">
    <property type="entry name" value="GARS_A"/>
    <property type="match status" value="1"/>
</dbReference>
<reference evidence="20" key="1">
    <citation type="submission" date="2023-01" db="EMBL/GenBank/DDBJ databases">
        <title>The growth and conidiation of Purpureocillium lavendulum are regulated by nitrogen source and histone H3K14 acetylation.</title>
        <authorList>
            <person name="Tang P."/>
            <person name="Han J."/>
            <person name="Zhang C."/>
            <person name="Tang P."/>
            <person name="Qi F."/>
            <person name="Zhang K."/>
            <person name="Liang L."/>
        </authorList>
    </citation>
    <scope>NUCLEOTIDE SEQUENCE</scope>
    <source>
        <strain evidence="20">YMF1.00683</strain>
    </source>
</reference>
<protein>
    <submittedName>
        <fullName evidence="20">Phosphoribosylformylglycinamidine cyclo-ligase</fullName>
    </submittedName>
</protein>
<name>A0AB34FS70_9HYPO</name>